<dbReference type="PANTHER" id="PTHR11468:SF3">
    <property type="entry name" value="GLYCOGEN PHOSPHORYLASE, LIVER FORM"/>
    <property type="match status" value="1"/>
</dbReference>
<comment type="cofactor">
    <cofactor evidence="2">
        <name>pyridoxal 5'-phosphate</name>
        <dbReference type="ChEBI" id="CHEBI:597326"/>
    </cofactor>
</comment>
<protein>
    <recommendedName>
        <fullName evidence="2">Alpha-1,4 glucan phosphorylase</fullName>
        <ecNumber evidence="2">2.4.1.1</ecNumber>
    </recommendedName>
</protein>
<sequence>MQPLTIYNQDERVRNCVNQLIDGSLPVFGDEFRPLYDYLLHPGGAFLELQDFAAYLEAQARIDRLFRDNPARWQAAAANIARSGRFSSDRTITEYANSIWHIQP</sequence>
<dbReference type="EMBL" id="AP018449">
    <property type="protein sequence ID" value="BBB90665.1"/>
    <property type="molecule type" value="Genomic_DNA"/>
</dbReference>
<dbReference type="EC" id="2.4.1.1" evidence="2"/>
<keyword evidence="2 3" id="KW-0808">Transferase</keyword>
<name>A0A348AHW7_9FIRM</name>
<keyword evidence="2" id="KW-0119">Carbohydrate metabolism</keyword>
<evidence type="ECO:0000256" key="1">
    <source>
        <dbReference type="ARBA" id="ARBA00006047"/>
    </source>
</evidence>
<keyword evidence="2 3" id="KW-0328">Glycosyltransferase</keyword>
<dbReference type="Pfam" id="PF00343">
    <property type="entry name" value="Phosphorylase"/>
    <property type="match status" value="1"/>
</dbReference>
<proteinExistence type="inferred from homology"/>
<dbReference type="KEGG" id="mana:MAMMFC1_01326"/>
<comment type="similarity">
    <text evidence="1 2">Belongs to the glycogen phosphorylase family.</text>
</comment>
<keyword evidence="2" id="KW-0663">Pyridoxal phosphate</keyword>
<dbReference type="GO" id="GO:0008184">
    <property type="term" value="F:glycogen phosphorylase activity"/>
    <property type="evidence" value="ECO:0007669"/>
    <property type="project" value="InterPro"/>
</dbReference>
<comment type="catalytic activity">
    <reaction evidence="2">
        <text>[(1-&gt;4)-alpha-D-glucosyl](n) + phosphate = [(1-&gt;4)-alpha-D-glucosyl](n-1) + alpha-D-glucose 1-phosphate</text>
        <dbReference type="Rhea" id="RHEA:41732"/>
        <dbReference type="Rhea" id="RHEA-COMP:9584"/>
        <dbReference type="Rhea" id="RHEA-COMP:9586"/>
        <dbReference type="ChEBI" id="CHEBI:15444"/>
        <dbReference type="ChEBI" id="CHEBI:43474"/>
        <dbReference type="ChEBI" id="CHEBI:58601"/>
        <dbReference type="EC" id="2.4.1.1"/>
    </reaction>
</comment>
<dbReference type="AlphaFoldDB" id="A0A348AHW7"/>
<evidence type="ECO:0000313" key="4">
    <source>
        <dbReference type="Proteomes" id="UP000276437"/>
    </source>
</evidence>
<gene>
    <name evidence="3" type="primary">glgP_2</name>
    <name evidence="3" type="ORF">MAMMFC1_01326</name>
</gene>
<keyword evidence="4" id="KW-1185">Reference proteome</keyword>
<dbReference type="PANTHER" id="PTHR11468">
    <property type="entry name" value="GLYCOGEN PHOSPHORYLASE"/>
    <property type="match status" value="1"/>
</dbReference>
<dbReference type="Proteomes" id="UP000276437">
    <property type="component" value="Chromosome"/>
</dbReference>
<dbReference type="RefSeq" id="WP_126307511.1">
    <property type="nucleotide sequence ID" value="NZ_AP018449.1"/>
</dbReference>
<dbReference type="Gene3D" id="3.40.50.2000">
    <property type="entry name" value="Glycogen Phosphorylase B"/>
    <property type="match status" value="1"/>
</dbReference>
<comment type="function">
    <text evidence="2">Allosteric enzyme that catalyzes the rate-limiting step in glycogen catabolism, the phosphorolytic cleavage of glycogen to produce glucose-1-phosphate, and plays a central role in maintaining cellular and organismal glucose homeostasis.</text>
</comment>
<dbReference type="OrthoDB" id="9760804at2"/>
<dbReference type="GO" id="GO:0005737">
    <property type="term" value="C:cytoplasm"/>
    <property type="evidence" value="ECO:0007669"/>
    <property type="project" value="TreeGrafter"/>
</dbReference>
<dbReference type="InterPro" id="IPR000811">
    <property type="entry name" value="Glyco_trans_35"/>
</dbReference>
<dbReference type="GO" id="GO:0030170">
    <property type="term" value="F:pyridoxal phosphate binding"/>
    <property type="evidence" value="ECO:0007669"/>
    <property type="project" value="TreeGrafter"/>
</dbReference>
<accession>A0A348AHW7</accession>
<evidence type="ECO:0000313" key="3">
    <source>
        <dbReference type="EMBL" id="BBB90665.1"/>
    </source>
</evidence>
<dbReference type="SUPFAM" id="SSF53756">
    <property type="entry name" value="UDP-Glycosyltransferase/glycogen phosphorylase"/>
    <property type="match status" value="1"/>
</dbReference>
<organism evidence="3 4">
    <name type="scientific">Methylomusa anaerophila</name>
    <dbReference type="NCBI Taxonomy" id="1930071"/>
    <lineage>
        <taxon>Bacteria</taxon>
        <taxon>Bacillati</taxon>
        <taxon>Bacillota</taxon>
        <taxon>Negativicutes</taxon>
        <taxon>Selenomonadales</taxon>
        <taxon>Sporomusaceae</taxon>
        <taxon>Methylomusa</taxon>
    </lineage>
</organism>
<reference evidence="3 4" key="1">
    <citation type="journal article" date="2018" name="Int. J. Syst. Evol. Microbiol.">
        <title>Methylomusa anaerophila gen. nov., sp. nov., an anaerobic methanol-utilizing bacterium isolated from a microbial fuel cell.</title>
        <authorList>
            <person name="Amano N."/>
            <person name="Yamamuro A."/>
            <person name="Miyahara M."/>
            <person name="Kouzuma A."/>
            <person name="Abe T."/>
            <person name="Watanabe K."/>
        </authorList>
    </citation>
    <scope>NUCLEOTIDE SEQUENCE [LARGE SCALE GENOMIC DNA]</scope>
    <source>
        <strain evidence="3 4">MMFC1</strain>
    </source>
</reference>
<evidence type="ECO:0000256" key="2">
    <source>
        <dbReference type="RuleBase" id="RU000587"/>
    </source>
</evidence>
<dbReference type="GO" id="GO:0005980">
    <property type="term" value="P:glycogen catabolic process"/>
    <property type="evidence" value="ECO:0007669"/>
    <property type="project" value="TreeGrafter"/>
</dbReference>